<reference evidence="1" key="1">
    <citation type="submission" date="2014-11" db="EMBL/GenBank/DDBJ databases">
        <authorList>
            <person name="Amaro Gonzalez C."/>
        </authorList>
    </citation>
    <scope>NUCLEOTIDE SEQUENCE</scope>
</reference>
<sequence>MRVITRIRLSSPRGITVSLPLCVGLWLCN</sequence>
<proteinExistence type="predicted"/>
<name>A0A0E9S374_ANGAN</name>
<dbReference type="AlphaFoldDB" id="A0A0E9S374"/>
<protein>
    <submittedName>
        <fullName evidence="1">Uncharacterized protein</fullName>
    </submittedName>
</protein>
<evidence type="ECO:0000313" key="1">
    <source>
        <dbReference type="EMBL" id="JAH34973.1"/>
    </source>
</evidence>
<dbReference type="EMBL" id="GBXM01073604">
    <property type="protein sequence ID" value="JAH34973.1"/>
    <property type="molecule type" value="Transcribed_RNA"/>
</dbReference>
<organism evidence="1">
    <name type="scientific">Anguilla anguilla</name>
    <name type="common">European freshwater eel</name>
    <name type="synonym">Muraena anguilla</name>
    <dbReference type="NCBI Taxonomy" id="7936"/>
    <lineage>
        <taxon>Eukaryota</taxon>
        <taxon>Metazoa</taxon>
        <taxon>Chordata</taxon>
        <taxon>Craniata</taxon>
        <taxon>Vertebrata</taxon>
        <taxon>Euteleostomi</taxon>
        <taxon>Actinopterygii</taxon>
        <taxon>Neopterygii</taxon>
        <taxon>Teleostei</taxon>
        <taxon>Anguilliformes</taxon>
        <taxon>Anguillidae</taxon>
        <taxon>Anguilla</taxon>
    </lineage>
</organism>
<reference evidence="1" key="2">
    <citation type="journal article" date="2015" name="Fish Shellfish Immunol.">
        <title>Early steps in the European eel (Anguilla anguilla)-Vibrio vulnificus interaction in the gills: Role of the RtxA13 toxin.</title>
        <authorList>
            <person name="Callol A."/>
            <person name="Pajuelo D."/>
            <person name="Ebbesson L."/>
            <person name="Teles M."/>
            <person name="MacKenzie S."/>
            <person name="Amaro C."/>
        </authorList>
    </citation>
    <scope>NUCLEOTIDE SEQUENCE</scope>
</reference>
<accession>A0A0E9S374</accession>